<dbReference type="InterPro" id="IPR010982">
    <property type="entry name" value="Lambda_DNA-bd_dom_sf"/>
</dbReference>
<protein>
    <submittedName>
        <fullName evidence="3">Putative transcriptional regulator</fullName>
    </submittedName>
</protein>
<gene>
    <name evidence="3" type="ORF">SAMN04515677_101360</name>
</gene>
<dbReference type="Gene3D" id="1.10.260.40">
    <property type="entry name" value="lambda repressor-like DNA-binding domains"/>
    <property type="match status" value="1"/>
</dbReference>
<dbReference type="Proteomes" id="UP000199068">
    <property type="component" value="Unassembled WGS sequence"/>
</dbReference>
<dbReference type="AlphaFoldDB" id="A0A1G9IRZ5"/>
<dbReference type="SUPFAM" id="SSF47413">
    <property type="entry name" value="lambda repressor-like DNA-binding domains"/>
    <property type="match status" value="1"/>
</dbReference>
<dbReference type="RefSeq" id="WP_092722262.1">
    <property type="nucleotide sequence ID" value="NZ_FNGW01000001.1"/>
</dbReference>
<dbReference type="GO" id="GO:0003677">
    <property type="term" value="F:DNA binding"/>
    <property type="evidence" value="ECO:0007669"/>
    <property type="project" value="UniProtKB-KW"/>
</dbReference>
<dbReference type="Pfam" id="PF01381">
    <property type="entry name" value="HTH_3"/>
    <property type="match status" value="1"/>
</dbReference>
<dbReference type="PANTHER" id="PTHR46558">
    <property type="entry name" value="TRACRIPTIONAL REGULATORY PROTEIN-RELATED-RELATED"/>
    <property type="match status" value="1"/>
</dbReference>
<organism evidence="3 4">
    <name type="scientific">Romboutsia lituseburensis DSM 797</name>
    <dbReference type="NCBI Taxonomy" id="1121325"/>
    <lineage>
        <taxon>Bacteria</taxon>
        <taxon>Bacillati</taxon>
        <taxon>Bacillota</taxon>
        <taxon>Clostridia</taxon>
        <taxon>Peptostreptococcales</taxon>
        <taxon>Peptostreptococcaceae</taxon>
        <taxon>Romboutsia</taxon>
    </lineage>
</organism>
<dbReference type="PANTHER" id="PTHR46558:SF11">
    <property type="entry name" value="HTH-TYPE TRANSCRIPTIONAL REGULATOR XRE"/>
    <property type="match status" value="1"/>
</dbReference>
<keyword evidence="1" id="KW-0238">DNA-binding</keyword>
<name>A0A1G9IRZ5_9FIRM</name>
<dbReference type="STRING" id="1121325.SAMN04515677_101360"/>
<proteinExistence type="predicted"/>
<evidence type="ECO:0000259" key="2">
    <source>
        <dbReference type="PROSITE" id="PS50943"/>
    </source>
</evidence>
<keyword evidence="4" id="KW-1185">Reference proteome</keyword>
<evidence type="ECO:0000256" key="1">
    <source>
        <dbReference type="ARBA" id="ARBA00023125"/>
    </source>
</evidence>
<dbReference type="CDD" id="cd00093">
    <property type="entry name" value="HTH_XRE"/>
    <property type="match status" value="1"/>
</dbReference>
<feature type="domain" description="HTH cro/C1-type" evidence="2">
    <location>
        <begin position="5"/>
        <end position="59"/>
    </location>
</feature>
<dbReference type="EMBL" id="FNGW01000001">
    <property type="protein sequence ID" value="SDL27950.1"/>
    <property type="molecule type" value="Genomic_DNA"/>
</dbReference>
<dbReference type="InterPro" id="IPR001387">
    <property type="entry name" value="Cro/C1-type_HTH"/>
</dbReference>
<reference evidence="3 4" key="1">
    <citation type="submission" date="2016-10" db="EMBL/GenBank/DDBJ databases">
        <authorList>
            <person name="de Groot N.N."/>
        </authorList>
    </citation>
    <scope>NUCLEOTIDE SEQUENCE [LARGE SCALE GENOMIC DNA]</scope>
    <source>
        <strain evidence="3 4">DSM 797</strain>
    </source>
</reference>
<dbReference type="SMART" id="SM00530">
    <property type="entry name" value="HTH_XRE"/>
    <property type="match status" value="1"/>
</dbReference>
<evidence type="ECO:0000313" key="4">
    <source>
        <dbReference type="Proteomes" id="UP000199068"/>
    </source>
</evidence>
<dbReference type="PROSITE" id="PS50943">
    <property type="entry name" value="HTH_CROC1"/>
    <property type="match status" value="1"/>
</dbReference>
<evidence type="ECO:0000313" key="3">
    <source>
        <dbReference type="EMBL" id="SDL27950.1"/>
    </source>
</evidence>
<sequence length="63" mass="7483">MRSNLIQKRKKKKMTQQEVADKVSICRTHYNRIESGDRNPSHMVAVKIKNVLDCNYEDIFKMN</sequence>
<accession>A0A1G9IRZ5</accession>